<dbReference type="InterPro" id="IPR036291">
    <property type="entry name" value="NAD(P)-bd_dom_sf"/>
</dbReference>
<dbReference type="Proteomes" id="UP000217177">
    <property type="component" value="Chromosome"/>
</dbReference>
<dbReference type="Pfam" id="PF01370">
    <property type="entry name" value="Epimerase"/>
    <property type="match status" value="1"/>
</dbReference>
<evidence type="ECO:0000259" key="2">
    <source>
        <dbReference type="Pfam" id="PF01370"/>
    </source>
</evidence>
<organism evidence="3 4">
    <name type="scientific">Candidatus Planktophila versatilis</name>
    <dbReference type="NCBI Taxonomy" id="1884905"/>
    <lineage>
        <taxon>Bacteria</taxon>
        <taxon>Bacillati</taxon>
        <taxon>Actinomycetota</taxon>
        <taxon>Actinomycetes</taxon>
        <taxon>Candidatus Nanopelagicales</taxon>
        <taxon>Candidatus Nanopelagicaceae</taxon>
        <taxon>Candidatus Planktophila</taxon>
    </lineage>
</organism>
<evidence type="ECO:0000313" key="4">
    <source>
        <dbReference type="Proteomes" id="UP000217177"/>
    </source>
</evidence>
<reference evidence="3 4" key="1">
    <citation type="submission" date="2016-07" db="EMBL/GenBank/DDBJ databases">
        <title>High microdiversification within the ubiquitous acI lineage of Actinobacteria.</title>
        <authorList>
            <person name="Neuenschwander S.M."/>
            <person name="Salcher M."/>
            <person name="Ghai R."/>
            <person name="Pernthaler J."/>
        </authorList>
    </citation>
    <scope>NUCLEOTIDE SEQUENCE [LARGE SCALE GENOMIC DNA]</scope>
    <source>
        <strain evidence="3">MMS-IA-79</strain>
    </source>
</reference>
<dbReference type="SUPFAM" id="SSF51735">
    <property type="entry name" value="NAD(P)-binding Rossmann-fold domains"/>
    <property type="match status" value="1"/>
</dbReference>
<dbReference type="EMBL" id="CP016774">
    <property type="protein sequence ID" value="ASY16695.1"/>
    <property type="molecule type" value="Genomic_DNA"/>
</dbReference>
<name>A0ABM6MCX3_9ACTN</name>
<protein>
    <submittedName>
        <fullName evidence="3">UDP-glucuronate 4-epimerase</fullName>
    </submittedName>
</protein>
<dbReference type="PRINTS" id="PR01713">
    <property type="entry name" value="NUCEPIMERASE"/>
</dbReference>
<feature type="domain" description="NAD-dependent epimerase/dehydratase" evidence="2">
    <location>
        <begin position="3"/>
        <end position="241"/>
    </location>
</feature>
<dbReference type="PANTHER" id="PTHR43574">
    <property type="entry name" value="EPIMERASE-RELATED"/>
    <property type="match status" value="1"/>
</dbReference>
<evidence type="ECO:0000256" key="1">
    <source>
        <dbReference type="ARBA" id="ARBA00023027"/>
    </source>
</evidence>
<keyword evidence="1" id="KW-0520">NAD</keyword>
<evidence type="ECO:0000313" key="3">
    <source>
        <dbReference type="EMBL" id="ASY16695.1"/>
    </source>
</evidence>
<dbReference type="Gene3D" id="3.40.50.720">
    <property type="entry name" value="NAD(P)-binding Rossmann-like Domain"/>
    <property type="match status" value="1"/>
</dbReference>
<keyword evidence="4" id="KW-1185">Reference proteome</keyword>
<dbReference type="RefSeq" id="WP_095674245.1">
    <property type="nucleotide sequence ID" value="NZ_CP016774.1"/>
</dbReference>
<gene>
    <name evidence="3" type="ORF">A1sIA79_00165</name>
</gene>
<sequence>MKILVSGAAGFIGAHLGSRLESEGHECVYLDRISPYYSPEYKKLRAQTLLGDKLYEFEISDDRTEKLFADEDFECVVHLAAQPGVRVSYPHNLSYFRDNIEAFSRIASLAVKHNVPKFIYASSSSVYEKSESFPFVESEMLGQPTGLYPYTKWLNEGLAKKLHQLSNTKFVGLRFFSVYGPWGRPDMAYLRLIAAARGQFEFNLNGDGLIKRDFTFVDDVIRRLILLIESEENLPEVLNIGGSNEVSLLDLVNSIQRATGVSIPLHYVDPDGQDIPVTKSNGLLLDKTVGVFPYTSLDEGIMTTVKWFDEIRQKFDSKNWF</sequence>
<accession>A0ABM6MCX3</accession>
<proteinExistence type="predicted"/>
<dbReference type="InterPro" id="IPR001509">
    <property type="entry name" value="Epimerase_deHydtase"/>
</dbReference>